<evidence type="ECO:0000313" key="1">
    <source>
        <dbReference type="EMBL" id="KAG8058762.1"/>
    </source>
</evidence>
<dbReference type="EMBL" id="JAAALK010000287">
    <property type="protein sequence ID" value="KAG8058762.1"/>
    <property type="molecule type" value="Genomic_DNA"/>
</dbReference>
<dbReference type="GO" id="GO:0006402">
    <property type="term" value="P:mRNA catabolic process"/>
    <property type="evidence" value="ECO:0007669"/>
    <property type="project" value="InterPro"/>
</dbReference>
<dbReference type="PANTHER" id="PTHR12262">
    <property type="entry name" value="CCR4-NOT TRANSCRIPTION COMPLEX SUBUNIT 9"/>
    <property type="match status" value="1"/>
</dbReference>
<name>A0A8J5S8W5_ZIZPA</name>
<protein>
    <submittedName>
        <fullName evidence="1">Uncharacterized protein</fullName>
    </submittedName>
</protein>
<dbReference type="Proteomes" id="UP000729402">
    <property type="component" value="Unassembled WGS sequence"/>
</dbReference>
<evidence type="ECO:0000313" key="2">
    <source>
        <dbReference type="Proteomes" id="UP000729402"/>
    </source>
</evidence>
<accession>A0A8J5S8W5</accession>
<keyword evidence="2" id="KW-1185">Reference proteome</keyword>
<dbReference type="AlphaFoldDB" id="A0A8J5S8W5"/>
<sequence length="390" mass="42530">MQASPLLVEQTKQTWCRTNLTNKPVPNKGSIDTLFNNLCFGATPSTSHGSSQECLIGRLVGGYIIIVALLLAQLLSSVGWCGRLGGQEHGVPVVEWAGGEVPNPSDPELVERLVLDLLDPELKENALSQLRKKRDMFQDLAPLLWHSFGTITALLQEIIVVYPALSPPTLSLPASNRVCNALALLQCVASHPETRSHFIEACIPLYLCAFLNTDSKTRPFEYLRLTSLGVIGGLVKAENTEVINFLLQNEFVPLCLHNMTIGRELSRTVATFILEKIILDDAGLCYVCANADRFFAVGAALSSMVTSLVDQPPARLLKGIIRCYIRMSDNPRGQAALHTCLPTTLKDGTFNNCLKEDPTVRPLLQELFVKVKSGTTGGQPKTSPDCKPPA</sequence>
<dbReference type="GO" id="GO:0030014">
    <property type="term" value="C:CCR4-NOT complex"/>
    <property type="evidence" value="ECO:0007669"/>
    <property type="project" value="InterPro"/>
</dbReference>
<organism evidence="1 2">
    <name type="scientific">Zizania palustris</name>
    <name type="common">Northern wild rice</name>
    <dbReference type="NCBI Taxonomy" id="103762"/>
    <lineage>
        <taxon>Eukaryota</taxon>
        <taxon>Viridiplantae</taxon>
        <taxon>Streptophyta</taxon>
        <taxon>Embryophyta</taxon>
        <taxon>Tracheophyta</taxon>
        <taxon>Spermatophyta</taxon>
        <taxon>Magnoliopsida</taxon>
        <taxon>Liliopsida</taxon>
        <taxon>Poales</taxon>
        <taxon>Poaceae</taxon>
        <taxon>BOP clade</taxon>
        <taxon>Oryzoideae</taxon>
        <taxon>Oryzeae</taxon>
        <taxon>Zizaniinae</taxon>
        <taxon>Zizania</taxon>
    </lineage>
</organism>
<proteinExistence type="predicted"/>
<comment type="caution">
    <text evidence="1">The sequence shown here is derived from an EMBL/GenBank/DDBJ whole genome shotgun (WGS) entry which is preliminary data.</text>
</comment>
<dbReference type="Pfam" id="PF04078">
    <property type="entry name" value="Rcd1"/>
    <property type="match status" value="1"/>
</dbReference>
<gene>
    <name evidence="1" type="ORF">GUJ93_ZPchr0002g23784</name>
</gene>
<dbReference type="OrthoDB" id="1183224at2759"/>
<dbReference type="FunFam" id="1.25.10.10:FF:000334">
    <property type="entry name" value="Cell differentiation protein-like protein"/>
    <property type="match status" value="1"/>
</dbReference>
<reference evidence="1" key="1">
    <citation type="journal article" date="2021" name="bioRxiv">
        <title>Whole Genome Assembly and Annotation of Northern Wild Rice, Zizania palustris L., Supports a Whole Genome Duplication in the Zizania Genus.</title>
        <authorList>
            <person name="Haas M."/>
            <person name="Kono T."/>
            <person name="Macchietto M."/>
            <person name="Millas R."/>
            <person name="McGilp L."/>
            <person name="Shao M."/>
            <person name="Duquette J."/>
            <person name="Hirsch C.N."/>
            <person name="Kimball J."/>
        </authorList>
    </citation>
    <scope>NUCLEOTIDE SEQUENCE</scope>
    <source>
        <tissue evidence="1">Fresh leaf tissue</tissue>
    </source>
</reference>
<reference evidence="1" key="2">
    <citation type="submission" date="2021-02" db="EMBL/GenBank/DDBJ databases">
        <authorList>
            <person name="Kimball J.A."/>
            <person name="Haas M.W."/>
            <person name="Macchietto M."/>
            <person name="Kono T."/>
            <person name="Duquette J."/>
            <person name="Shao M."/>
        </authorList>
    </citation>
    <scope>NUCLEOTIDE SEQUENCE</scope>
    <source>
        <tissue evidence="1">Fresh leaf tissue</tissue>
    </source>
</reference>
<dbReference type="InterPro" id="IPR007216">
    <property type="entry name" value="CNOT9"/>
</dbReference>